<protein>
    <submittedName>
        <fullName evidence="1">Uncharacterized protein</fullName>
    </submittedName>
</protein>
<gene>
    <name evidence="1" type="ORF">METZ01_LOCUS258738</name>
</gene>
<dbReference type="AlphaFoldDB" id="A0A382J1A9"/>
<evidence type="ECO:0000313" key="1">
    <source>
        <dbReference type="EMBL" id="SVC05884.1"/>
    </source>
</evidence>
<accession>A0A382J1A9</accession>
<organism evidence="1">
    <name type="scientific">marine metagenome</name>
    <dbReference type="NCBI Taxonomy" id="408172"/>
    <lineage>
        <taxon>unclassified sequences</taxon>
        <taxon>metagenomes</taxon>
        <taxon>ecological metagenomes</taxon>
    </lineage>
</organism>
<feature type="non-terminal residue" evidence="1">
    <location>
        <position position="334"/>
    </location>
</feature>
<reference evidence="1" key="1">
    <citation type="submission" date="2018-05" db="EMBL/GenBank/DDBJ databases">
        <authorList>
            <person name="Lanie J.A."/>
            <person name="Ng W.-L."/>
            <person name="Kazmierczak K.M."/>
            <person name="Andrzejewski T.M."/>
            <person name="Davidsen T.M."/>
            <person name="Wayne K.J."/>
            <person name="Tettelin H."/>
            <person name="Glass J.I."/>
            <person name="Rusch D."/>
            <person name="Podicherti R."/>
            <person name="Tsui H.-C.T."/>
            <person name="Winkler M.E."/>
        </authorList>
    </citation>
    <scope>NUCLEOTIDE SEQUENCE</scope>
</reference>
<proteinExistence type="predicted"/>
<name>A0A382J1A9_9ZZZZ</name>
<sequence>MKTRYLTVVLAAACASIPQGVMATAAAQVPARDVGASEVPRTPDGRPDLQGNWTNMWLTPFEREEGRDPSYTAAEVAQLERLSGGCPARPGTVECGRDDNRTDASLNNEARLSGAEYNEVYWDRGSLVAIVNGEPRTSFITFPSNGRRPPLTPEGERRVRQDQAFREQFGPYDHPELRPLGERCVVNGSTSGPAGPPIVPKTSYNGNYTIVQTADHVMIMTEMIHDARIIPIADSPRLPAHVRPWFGDSWGHWEGEVLVVETTNLNSLQTLQGISPSEDMKVTERFTRVDEETILYEFTVDDPTVYTEPWGGEVPFRRFNDLLYEYACHEGNYS</sequence>
<dbReference type="EMBL" id="UINC01071173">
    <property type="protein sequence ID" value="SVC05884.1"/>
    <property type="molecule type" value="Genomic_DNA"/>
</dbReference>